<dbReference type="EMBL" id="NHYD01003375">
    <property type="protein sequence ID" value="PPQ79464.1"/>
    <property type="molecule type" value="Genomic_DNA"/>
</dbReference>
<comment type="caution">
    <text evidence="1">The sequence shown here is derived from an EMBL/GenBank/DDBJ whole genome shotgun (WGS) entry which is preliminary data.</text>
</comment>
<evidence type="ECO:0000313" key="2">
    <source>
        <dbReference type="Proteomes" id="UP000283269"/>
    </source>
</evidence>
<dbReference type="AlphaFoldDB" id="A0A409WLR3"/>
<keyword evidence="2" id="KW-1185">Reference proteome</keyword>
<name>A0A409WLR3_PSICY</name>
<gene>
    <name evidence="1" type="ORF">CVT25_002625</name>
</gene>
<protein>
    <submittedName>
        <fullName evidence="1">Uncharacterized protein</fullName>
    </submittedName>
</protein>
<sequence length="559" mass="63054">MAHPVLFEYIHLGKAGGMTSLCEALSLSRQLSNNQGCTLGWWTKRLDISMHDDGHDDTSVAEDLQKISGLLTCLPRLQILAFSVTGHGYLRYKSSHILNFVSCRESLKAIIWYNNYLRPDIKSWTTFLERHEKLEVIRGPFSVDSQNHVRLNALKILHPLLYYGYATGSDSMYLTNIGLSSVSCLDCEMDNFPIPLTIFERLGNQLTAIQFTYPNEILLPMVAAIEFGPIFAQLQSACHNLVRLNVILRTWPSFIQSLAMILIAPESLEILGIRIQRPQISNFGLKRLLQDALPMVLSKNPNLKVVQLLDKTSAEQFHLHVRILDDGLRKLRSLGITLQDHNGLVLAEARNFHPHHPHPGNFLYKSHVRQKEVDSERDDEKANDTRTWIYDQAKEISMRGSLSFPRLWNEVSISYIPMAWLTCCSRVSIPKRFIPGLPDRSPALEENALSALLYGARLDLFCNLAMRGDKSPVSPPGVCTSGDDDISILEDSLGGRIGVMSMSSPSVSQTYRVGTSKAPEIFLFFKTLFFEERGLSSSSSKDSNRIDEFDEWETPCLLV</sequence>
<proteinExistence type="predicted"/>
<accession>A0A409WLR3</accession>
<evidence type="ECO:0000313" key="1">
    <source>
        <dbReference type="EMBL" id="PPQ79464.1"/>
    </source>
</evidence>
<dbReference type="InParanoid" id="A0A409WLR3"/>
<organism evidence="1 2">
    <name type="scientific">Psilocybe cyanescens</name>
    <dbReference type="NCBI Taxonomy" id="93625"/>
    <lineage>
        <taxon>Eukaryota</taxon>
        <taxon>Fungi</taxon>
        <taxon>Dikarya</taxon>
        <taxon>Basidiomycota</taxon>
        <taxon>Agaricomycotina</taxon>
        <taxon>Agaricomycetes</taxon>
        <taxon>Agaricomycetidae</taxon>
        <taxon>Agaricales</taxon>
        <taxon>Agaricineae</taxon>
        <taxon>Strophariaceae</taxon>
        <taxon>Psilocybe</taxon>
    </lineage>
</organism>
<dbReference type="Proteomes" id="UP000283269">
    <property type="component" value="Unassembled WGS sequence"/>
</dbReference>
<reference evidence="1 2" key="1">
    <citation type="journal article" date="2018" name="Evol. Lett.">
        <title>Horizontal gene cluster transfer increased hallucinogenic mushroom diversity.</title>
        <authorList>
            <person name="Reynolds H.T."/>
            <person name="Vijayakumar V."/>
            <person name="Gluck-Thaler E."/>
            <person name="Korotkin H.B."/>
            <person name="Matheny P.B."/>
            <person name="Slot J.C."/>
        </authorList>
    </citation>
    <scope>NUCLEOTIDE SEQUENCE [LARGE SCALE GENOMIC DNA]</scope>
    <source>
        <strain evidence="1 2">2631</strain>
    </source>
</reference>
<dbReference type="OrthoDB" id="3232644at2759"/>